<dbReference type="NCBIfam" id="TIGR00069">
    <property type="entry name" value="hisD"/>
    <property type="match status" value="1"/>
</dbReference>
<dbReference type="GO" id="GO:0000105">
    <property type="term" value="P:L-histidine biosynthetic process"/>
    <property type="evidence" value="ECO:0007669"/>
    <property type="project" value="InterPro"/>
</dbReference>
<dbReference type="InterPro" id="IPR016161">
    <property type="entry name" value="Ald_DH/histidinol_DH"/>
</dbReference>
<dbReference type="PRINTS" id="PR00083">
    <property type="entry name" value="HOLDHDRGNASE"/>
</dbReference>
<evidence type="ECO:0000256" key="5">
    <source>
        <dbReference type="ARBA" id="ARBA00023002"/>
    </source>
</evidence>
<dbReference type="GO" id="GO:0004399">
    <property type="term" value="F:histidinol dehydrogenase activity"/>
    <property type="evidence" value="ECO:0007669"/>
    <property type="project" value="InterPro"/>
</dbReference>
<dbReference type="HAMAP" id="MF_01024">
    <property type="entry name" value="HisD"/>
    <property type="match status" value="1"/>
</dbReference>
<dbReference type="GO" id="GO:0046872">
    <property type="term" value="F:metal ion binding"/>
    <property type="evidence" value="ECO:0007669"/>
    <property type="project" value="UniProtKB-KW"/>
</dbReference>
<dbReference type="FunFam" id="3.40.50.1980:FF:000001">
    <property type="entry name" value="Histidinol dehydrogenase"/>
    <property type="match status" value="1"/>
</dbReference>
<dbReference type="PROSITE" id="PS00611">
    <property type="entry name" value="HISOL_DEHYDROGENASE"/>
    <property type="match status" value="1"/>
</dbReference>
<dbReference type="InterPro" id="IPR012131">
    <property type="entry name" value="Hstdl_DH"/>
</dbReference>
<dbReference type="Pfam" id="PF00815">
    <property type="entry name" value="Histidinol_dh"/>
    <property type="match status" value="1"/>
</dbReference>
<protein>
    <submittedName>
        <fullName evidence="6">Unannotated protein</fullName>
    </submittedName>
</protein>
<evidence type="ECO:0000313" key="6">
    <source>
        <dbReference type="EMBL" id="CAB5048523.1"/>
    </source>
</evidence>
<dbReference type="GO" id="GO:0005829">
    <property type="term" value="C:cytosol"/>
    <property type="evidence" value="ECO:0007669"/>
    <property type="project" value="TreeGrafter"/>
</dbReference>
<reference evidence="6" key="1">
    <citation type="submission" date="2020-05" db="EMBL/GenBank/DDBJ databases">
        <authorList>
            <person name="Chiriac C."/>
            <person name="Salcher M."/>
            <person name="Ghai R."/>
            <person name="Kavagutti S V."/>
        </authorList>
    </citation>
    <scope>NUCLEOTIDE SEQUENCE</scope>
</reference>
<evidence type="ECO:0000256" key="3">
    <source>
        <dbReference type="ARBA" id="ARBA00022723"/>
    </source>
</evidence>
<dbReference type="CDD" id="cd06572">
    <property type="entry name" value="Histidinol_dh"/>
    <property type="match status" value="1"/>
</dbReference>
<organism evidence="6">
    <name type="scientific">freshwater metagenome</name>
    <dbReference type="NCBI Taxonomy" id="449393"/>
    <lineage>
        <taxon>unclassified sequences</taxon>
        <taxon>metagenomes</taxon>
        <taxon>ecological metagenomes</taxon>
    </lineage>
</organism>
<dbReference type="GO" id="GO:0051287">
    <property type="term" value="F:NAD binding"/>
    <property type="evidence" value="ECO:0007669"/>
    <property type="project" value="InterPro"/>
</dbReference>
<evidence type="ECO:0000256" key="1">
    <source>
        <dbReference type="ARBA" id="ARBA00001947"/>
    </source>
</evidence>
<gene>
    <name evidence="6" type="ORF">UFOPK4265_00415</name>
</gene>
<dbReference type="InterPro" id="IPR022695">
    <property type="entry name" value="Histidinol_DH_monofunct"/>
</dbReference>
<dbReference type="Gene3D" id="1.20.5.1300">
    <property type="match status" value="1"/>
</dbReference>
<name>A0A6J7T558_9ZZZZ</name>
<dbReference type="Gene3D" id="3.40.50.1980">
    <property type="entry name" value="Nitrogenase molybdenum iron protein domain"/>
    <property type="match status" value="2"/>
</dbReference>
<dbReference type="AlphaFoldDB" id="A0A6J7T558"/>
<evidence type="ECO:0000256" key="4">
    <source>
        <dbReference type="ARBA" id="ARBA00022833"/>
    </source>
</evidence>
<comment type="cofactor">
    <cofactor evidence="1">
        <name>Zn(2+)</name>
        <dbReference type="ChEBI" id="CHEBI:29105"/>
    </cofactor>
</comment>
<dbReference type="PANTHER" id="PTHR21256:SF2">
    <property type="entry name" value="HISTIDINE BIOSYNTHESIS TRIFUNCTIONAL PROTEIN"/>
    <property type="match status" value="1"/>
</dbReference>
<dbReference type="PIRSF" id="PIRSF000099">
    <property type="entry name" value="Histidinol_dh"/>
    <property type="match status" value="1"/>
</dbReference>
<dbReference type="EMBL" id="CAFBQK010000036">
    <property type="protein sequence ID" value="CAB5048523.1"/>
    <property type="molecule type" value="Genomic_DNA"/>
</dbReference>
<dbReference type="InterPro" id="IPR001692">
    <property type="entry name" value="Histidinol_DH_CS"/>
</dbReference>
<keyword evidence="4" id="KW-0862">Zinc</keyword>
<evidence type="ECO:0000256" key="2">
    <source>
        <dbReference type="ARBA" id="ARBA00010178"/>
    </source>
</evidence>
<dbReference type="SUPFAM" id="SSF53720">
    <property type="entry name" value="ALDH-like"/>
    <property type="match status" value="1"/>
</dbReference>
<comment type="similarity">
    <text evidence="2">Belongs to the histidinol dehydrogenase family.</text>
</comment>
<proteinExistence type="inferred from homology"/>
<keyword evidence="5" id="KW-0560">Oxidoreductase</keyword>
<keyword evidence="3" id="KW-0479">Metal-binding</keyword>
<dbReference type="PANTHER" id="PTHR21256">
    <property type="entry name" value="HISTIDINOL DEHYDROGENASE HDH"/>
    <property type="match status" value="1"/>
</dbReference>
<accession>A0A6J7T558</accession>
<sequence length="436" mass="46288">MIRTVDLRGLSLNKSEYAAALPRASLDVSTAMATIAPLLHRVQHGNESDLKALAQEFDGVEPPTIRVPMEIIQQSLKELDPAIRVALEIAIDRVRRVHGDQVRNESTTTVVDGATVTERWIPVDRVGLYVPGGRAVYPSSVIMNVVPAQIAKVPSIAVASPPQKDFGGYPHPTILATCALLEVTEVYAVGGAQAIALFAYGMKEVCEKADMVTGPGNIYVAAAKRALRGVIGIDSEAGPTEIAILADETAVASDVAADMISQAEHDTIAAAILVTTSEELARKVTLDLRTRVPKTKHSERIHEALSGIQSAIVLVDSIDQGLDVVNAYAAEHLEIHTQNAREVAQRIRNAGAVFIGRFSPVSLGDYAAGSNHVLPTGGCACHSSGLSVASFLKGLHFIEYSESAFLEIASTVITLANSEDLPAHGEAMTARSENLT</sequence>